<comment type="caution">
    <text evidence="2">The sequence shown here is derived from an EMBL/GenBank/DDBJ whole genome shotgun (WGS) entry which is preliminary data.</text>
</comment>
<feature type="non-terminal residue" evidence="2">
    <location>
        <position position="99"/>
    </location>
</feature>
<dbReference type="SUPFAM" id="SSF81301">
    <property type="entry name" value="Nucleotidyltransferase"/>
    <property type="match status" value="1"/>
</dbReference>
<dbReference type="InterPro" id="IPR043519">
    <property type="entry name" value="NT_sf"/>
</dbReference>
<sequence length="99" mass="10391">GLNSPLARRPTALDALLDPAFFGPIETPAVAPWDPADFEGAMDAARRLFRDQSFRIGVRVMSGSADARDIGRAFAELADLIIGGLAPAALNEVERIGGG</sequence>
<evidence type="ECO:0000259" key="1">
    <source>
        <dbReference type="Pfam" id="PF03710"/>
    </source>
</evidence>
<name>X0TR77_9ZZZZ</name>
<evidence type="ECO:0000313" key="2">
    <source>
        <dbReference type="EMBL" id="GAF89721.1"/>
    </source>
</evidence>
<reference evidence="2" key="1">
    <citation type="journal article" date="2014" name="Front. Microbiol.">
        <title>High frequency of phylogenetically diverse reductive dehalogenase-homologous genes in deep subseafloor sedimentary metagenomes.</title>
        <authorList>
            <person name="Kawai M."/>
            <person name="Futagami T."/>
            <person name="Toyoda A."/>
            <person name="Takaki Y."/>
            <person name="Nishi S."/>
            <person name="Hori S."/>
            <person name="Arai W."/>
            <person name="Tsubouchi T."/>
            <person name="Morono Y."/>
            <person name="Uchiyama I."/>
            <person name="Ito T."/>
            <person name="Fujiyama A."/>
            <person name="Inagaki F."/>
            <person name="Takami H."/>
        </authorList>
    </citation>
    <scope>NUCLEOTIDE SEQUENCE</scope>
    <source>
        <strain evidence="2">Expedition CK06-06</strain>
    </source>
</reference>
<dbReference type="Pfam" id="PF03710">
    <property type="entry name" value="GlnE"/>
    <property type="match status" value="1"/>
</dbReference>
<dbReference type="InterPro" id="IPR005190">
    <property type="entry name" value="GlnE_rpt_dom"/>
</dbReference>
<gene>
    <name evidence="2" type="ORF">S01H1_23993</name>
</gene>
<protein>
    <recommendedName>
        <fullName evidence="1">Glutamate-ammonia ligase adenylyltransferase repeated domain-containing protein</fullName>
    </recommendedName>
</protein>
<dbReference type="Gene3D" id="3.30.460.10">
    <property type="entry name" value="Beta Polymerase, domain 2"/>
    <property type="match status" value="1"/>
</dbReference>
<feature type="domain" description="Glutamate-ammonia ligase adenylyltransferase repeated" evidence="1">
    <location>
        <begin position="5"/>
        <end position="96"/>
    </location>
</feature>
<dbReference type="EMBL" id="BARS01014071">
    <property type="protein sequence ID" value="GAF89721.1"/>
    <property type="molecule type" value="Genomic_DNA"/>
</dbReference>
<dbReference type="AlphaFoldDB" id="X0TR77"/>
<dbReference type="GO" id="GO:0008882">
    <property type="term" value="F:[glutamate-ammonia-ligase] adenylyltransferase activity"/>
    <property type="evidence" value="ECO:0007669"/>
    <property type="project" value="InterPro"/>
</dbReference>
<organism evidence="2">
    <name type="scientific">marine sediment metagenome</name>
    <dbReference type="NCBI Taxonomy" id="412755"/>
    <lineage>
        <taxon>unclassified sequences</taxon>
        <taxon>metagenomes</taxon>
        <taxon>ecological metagenomes</taxon>
    </lineage>
</organism>
<accession>X0TR77</accession>
<proteinExistence type="predicted"/>
<feature type="non-terminal residue" evidence="2">
    <location>
        <position position="1"/>
    </location>
</feature>